<dbReference type="RefSeq" id="WP_159974933.1">
    <property type="nucleotide sequence ID" value="NZ_BLIV01000002.1"/>
</dbReference>
<accession>A0A640VKS5</accession>
<sequence length="528" mass="57704">MAKKRSITDEEIALIKAMAARGMKNNDIQFFFNRPDRPVNSGRITGIKNGSYSDSSTIGAANDNTLDAFLKSFKATGVTASVAVPSAGSPMVPESGPMVEATLATMFEKDEGGVWRFKFGESETHECKQDFGFKHAGKWLRAVAALANNSGGYIVFGVKDKKVTGGKVDPESYKVTGFKGADFANADPADFTKRIKSTFDPTPKVEAGVLEIDGMTVGIMYVHQHGSRPVIAQKGDGDQVKEGDIFFRYPGQSARIKYSDLRSILDERDRQAREQILPMVEKLLQLGPRDAMVADLADGILSDERRSIVIGEDLLDKIKFIREGEFNEKEGEPTLKLVGEVQAVDGAGGVLHKGFATPADLICDFLNVASPYDPKDYVRCAFEVSNGAWLPMHFYGEKAGLDRQGLADFIQTTKAPKKRRQTYADRALGKNSPYQKAGGFALEFLDEINSGKKPEPKTPQAAADVARAITGLENKPELSLDDLLSVLGVCWEIIETKKHSWLGIVRKAIARVDELYFANDGNEQSAGK</sequence>
<protein>
    <recommendedName>
        <fullName evidence="1">Schlafen AlbA-2 domain-containing protein</fullName>
    </recommendedName>
</protein>
<dbReference type="Gene3D" id="3.30.950.30">
    <property type="entry name" value="Schlafen, AAA domain"/>
    <property type="match status" value="1"/>
</dbReference>
<dbReference type="OrthoDB" id="9807907at2"/>
<evidence type="ECO:0000259" key="1">
    <source>
        <dbReference type="Pfam" id="PF04326"/>
    </source>
</evidence>
<comment type="caution">
    <text evidence="2">The sequence shown here is derived from an EMBL/GenBank/DDBJ whole genome shotgun (WGS) entry which is preliminary data.</text>
</comment>
<name>A0A640VKS5_9RHOB</name>
<dbReference type="AlphaFoldDB" id="A0A640VKS5"/>
<dbReference type="EMBL" id="BLIV01000002">
    <property type="protein sequence ID" value="GFE49038.1"/>
    <property type="molecule type" value="Genomic_DNA"/>
</dbReference>
<dbReference type="Proteomes" id="UP000436522">
    <property type="component" value="Unassembled WGS sequence"/>
</dbReference>
<dbReference type="Pfam" id="PF04326">
    <property type="entry name" value="SLFN_AlbA_2"/>
    <property type="match status" value="1"/>
</dbReference>
<gene>
    <name evidence="2" type="ORF">So717_07910</name>
</gene>
<feature type="domain" description="Schlafen AlbA-2" evidence="1">
    <location>
        <begin position="121"/>
        <end position="255"/>
    </location>
</feature>
<dbReference type="InterPro" id="IPR038461">
    <property type="entry name" value="Schlafen_AlbA_2_dom_sf"/>
</dbReference>
<organism evidence="2 3">
    <name type="scientific">Roseobacter cerasinus</name>
    <dbReference type="NCBI Taxonomy" id="2602289"/>
    <lineage>
        <taxon>Bacteria</taxon>
        <taxon>Pseudomonadati</taxon>
        <taxon>Pseudomonadota</taxon>
        <taxon>Alphaproteobacteria</taxon>
        <taxon>Rhodobacterales</taxon>
        <taxon>Roseobacteraceae</taxon>
        <taxon>Roseobacter</taxon>
    </lineage>
</organism>
<evidence type="ECO:0000313" key="3">
    <source>
        <dbReference type="Proteomes" id="UP000436522"/>
    </source>
</evidence>
<reference evidence="2 3" key="1">
    <citation type="submission" date="2019-12" db="EMBL/GenBank/DDBJ databases">
        <title>Roseobacter cerasinus sp. nov., isolated from seawater around aquaculture.</title>
        <authorList>
            <person name="Muramatsu S."/>
            <person name="Takabe Y."/>
            <person name="Mori K."/>
            <person name="Takaichi S."/>
            <person name="Hanada S."/>
        </authorList>
    </citation>
    <scope>NUCLEOTIDE SEQUENCE [LARGE SCALE GENOMIC DNA]</scope>
    <source>
        <strain evidence="2 3">AI77</strain>
    </source>
</reference>
<keyword evidence="3" id="KW-1185">Reference proteome</keyword>
<proteinExistence type="predicted"/>
<evidence type="ECO:0000313" key="2">
    <source>
        <dbReference type="EMBL" id="GFE49038.1"/>
    </source>
</evidence>
<dbReference type="InterPro" id="IPR007421">
    <property type="entry name" value="Schlafen_AlbA_2_dom"/>
</dbReference>